<accession>A0A1G6G4N3</accession>
<name>A0A1G6G4N3_BACOV</name>
<keyword evidence="2" id="KW-0326">Glycosidase</keyword>
<evidence type="ECO:0000256" key="3">
    <source>
        <dbReference type="SAM" id="SignalP"/>
    </source>
</evidence>
<evidence type="ECO:0000313" key="8">
    <source>
        <dbReference type="Proteomes" id="UP000183670"/>
    </source>
</evidence>
<dbReference type="InterPro" id="IPR017853">
    <property type="entry name" value="GH"/>
</dbReference>
<keyword evidence="3" id="KW-0732">Signal</keyword>
<proteinExistence type="predicted"/>
<evidence type="ECO:0000313" key="7">
    <source>
        <dbReference type="Proteomes" id="UP000181870"/>
    </source>
</evidence>
<feature type="domain" description="Glycoside hydrolase family 5" evidence="4">
    <location>
        <begin position="83"/>
        <end position="234"/>
    </location>
</feature>
<dbReference type="GO" id="GO:0004553">
    <property type="term" value="F:hydrolase activity, hydrolyzing O-glycosyl compounds"/>
    <property type="evidence" value="ECO:0007669"/>
    <property type="project" value="InterPro"/>
</dbReference>
<sequence length="869" mass="98574">MKRLLILTFICLISTFVKVQGKSSSTPIIYIDGNGVMRWSDTRREASFFGVNYTLPFAHAYRAIGYLGLDRKAAIDKDVYHISRLGLNAYRIHLWDVELTDGQGNLLENEHLDLMDYLIAKLKERNIHIVITAQTNFGNGYPERNIQTGGFSYKYDKCDMHSHPEAIAAQETYLHGLVKHVNPYTGLAYKDDPSIVGFEINNEPCHSGTKKEVKAYINRMLKAINKTGNRKPVFYNVSHNGYVVEAYYETAIQGTTYQWYPIGLVSGQTQQGNFLPYIDRYDIPFSDKVKGFDKKTRMVYEFDPADIMYSYMYPAMVRTFRTAGFQWITQFAYDPMDIAYANTEYQTHFLNLACTPHKAISMKIAAEAARSLKRGESYGSYPQNTLFGDGFRVSYTEDLSELNNGKKFYYSNHTNTQPKDASQLVSIAGCGSSPIIHYEGTGAYFMDCLEPGVWRLEVMPDAVVVNDPFAKPSLDKEVVTIAYGTWDMALQIPDLGMEFTFTALNQGNQQKGDVTDGTIRGLRPGTYLLKRKNCTPKQNWQADSQWNSIRIGEYVAPAPRVTDYKVVHTPSATTEANKDLTISAQVVGTEFPDSVIIYTDKISFWNEHNPYIKMKRTGGYTYQATIPATEIKNDCFRYNIIVCRGNSTRTYPTGNSDYRNSSSGIKGNPLDWNYTSGAYWTTRVVAPDSAIPLLTITDADSRIEAYTLPEWNDLQRTLVDSSPVEKPLLRFRFTPKGENPHYFLRTFVKNLIEERKERVKGCSVLCIRVNRTKALPEGLSAGFVTSDGYTYKSPCPAPSSEGIIRIPLKDLRQTDTALLPIAYPTFLKQYFHPETEIAFLPERIEKLELSMSGNKKELVEIELGNIWLE</sequence>
<dbReference type="InterPro" id="IPR001547">
    <property type="entry name" value="Glyco_hydro_5"/>
</dbReference>
<evidence type="ECO:0000256" key="2">
    <source>
        <dbReference type="ARBA" id="ARBA00023295"/>
    </source>
</evidence>
<dbReference type="RefSeq" id="WP_074557688.1">
    <property type="nucleotide sequence ID" value="NZ_FMYE01000013.1"/>
</dbReference>
<reference evidence="7 8" key="1">
    <citation type="submission" date="2016-10" db="EMBL/GenBank/DDBJ databases">
        <authorList>
            <person name="de Groot N.N."/>
        </authorList>
    </citation>
    <scope>NUCLEOTIDE SEQUENCE [LARGE SCALE GENOMIC DNA]</scope>
    <source>
        <strain evidence="5 8">NLAE-zl-C500</strain>
        <strain evidence="6 7">NLAE-zl-C57</strain>
    </source>
</reference>
<dbReference type="SUPFAM" id="SSF51445">
    <property type="entry name" value="(Trans)glycosidases"/>
    <property type="match status" value="1"/>
</dbReference>
<dbReference type="GO" id="GO:0000272">
    <property type="term" value="P:polysaccharide catabolic process"/>
    <property type="evidence" value="ECO:0007669"/>
    <property type="project" value="InterPro"/>
</dbReference>
<evidence type="ECO:0000256" key="1">
    <source>
        <dbReference type="ARBA" id="ARBA00022801"/>
    </source>
</evidence>
<dbReference type="Pfam" id="PF00150">
    <property type="entry name" value="Cellulase"/>
    <property type="match status" value="1"/>
</dbReference>
<feature type="chain" id="PRO_5010470427" evidence="3">
    <location>
        <begin position="20"/>
        <end position="869"/>
    </location>
</feature>
<dbReference type="Proteomes" id="UP000183670">
    <property type="component" value="Unassembled WGS sequence"/>
</dbReference>
<protein>
    <submittedName>
        <fullName evidence="5">Cellulase (Glycosyl hydrolase family 5)</fullName>
    </submittedName>
</protein>
<dbReference type="EMBL" id="FMYE01000013">
    <property type="protein sequence ID" value="SDB76783.1"/>
    <property type="molecule type" value="Genomic_DNA"/>
</dbReference>
<organism evidence="5 8">
    <name type="scientific">Bacteroides ovatus</name>
    <dbReference type="NCBI Taxonomy" id="28116"/>
    <lineage>
        <taxon>Bacteria</taxon>
        <taxon>Pseudomonadati</taxon>
        <taxon>Bacteroidota</taxon>
        <taxon>Bacteroidia</taxon>
        <taxon>Bacteroidales</taxon>
        <taxon>Bacteroidaceae</taxon>
        <taxon>Bacteroides</taxon>
    </lineage>
</organism>
<evidence type="ECO:0000259" key="4">
    <source>
        <dbReference type="Pfam" id="PF00150"/>
    </source>
</evidence>
<dbReference type="Gene3D" id="3.20.20.80">
    <property type="entry name" value="Glycosidases"/>
    <property type="match status" value="1"/>
</dbReference>
<evidence type="ECO:0000313" key="6">
    <source>
        <dbReference type="EMBL" id="SDH14865.1"/>
    </source>
</evidence>
<evidence type="ECO:0000313" key="5">
    <source>
        <dbReference type="EMBL" id="SDB76783.1"/>
    </source>
</evidence>
<dbReference type="Proteomes" id="UP000181870">
    <property type="component" value="Unassembled WGS sequence"/>
</dbReference>
<feature type="signal peptide" evidence="3">
    <location>
        <begin position="1"/>
        <end position="19"/>
    </location>
</feature>
<keyword evidence="1 5" id="KW-0378">Hydrolase</keyword>
<dbReference type="AlphaFoldDB" id="A0A1G6G4N3"/>
<dbReference type="EMBL" id="FNDO01000002">
    <property type="protein sequence ID" value="SDH14865.1"/>
    <property type="molecule type" value="Genomic_DNA"/>
</dbReference>
<gene>
    <name evidence="5" type="ORF">SAMN05192581_101312</name>
    <name evidence="6" type="ORF">SAMN05192582_100212</name>
</gene>